<evidence type="ECO:0000259" key="4">
    <source>
        <dbReference type="PROSITE" id="PS50110"/>
    </source>
</evidence>
<dbReference type="Gene3D" id="3.40.50.2300">
    <property type="match status" value="1"/>
</dbReference>
<evidence type="ECO:0000313" key="6">
    <source>
        <dbReference type="Proteomes" id="UP000683511"/>
    </source>
</evidence>
<dbReference type="Proteomes" id="UP000683511">
    <property type="component" value="Chromosome"/>
</dbReference>
<keyword evidence="6" id="KW-1185">Reference proteome</keyword>
<evidence type="ECO:0000256" key="1">
    <source>
        <dbReference type="ARBA" id="ARBA00022553"/>
    </source>
</evidence>
<organism evidence="5 6">
    <name type="scientific">Richelia sinica FACHB-800</name>
    <dbReference type="NCBI Taxonomy" id="1357546"/>
    <lineage>
        <taxon>Bacteria</taxon>
        <taxon>Bacillati</taxon>
        <taxon>Cyanobacteriota</taxon>
        <taxon>Cyanophyceae</taxon>
        <taxon>Nostocales</taxon>
        <taxon>Nostocaceae</taxon>
        <taxon>Richelia</taxon>
    </lineage>
</organism>
<evidence type="ECO:0000313" key="5">
    <source>
        <dbReference type="EMBL" id="QXE21994.1"/>
    </source>
</evidence>
<dbReference type="PROSITE" id="PS50110">
    <property type="entry name" value="RESPONSE_REGULATORY"/>
    <property type="match status" value="1"/>
</dbReference>
<keyword evidence="2" id="KW-0364">Heterocyst</keyword>
<reference evidence="5" key="1">
    <citation type="submission" date="2017-04" db="EMBL/GenBank/DDBJ databases">
        <title>Genome deletions in a multicellular cyanobacterial endosymbiont for morphological adaptation in marine diatoms.</title>
        <authorList>
            <person name="Wang Y."/>
            <person name="Gao H."/>
            <person name="Li R."/>
            <person name="Xu X."/>
        </authorList>
    </citation>
    <scope>NUCLEOTIDE SEQUENCE</scope>
    <source>
        <strain evidence="5">FACHB 800</strain>
    </source>
</reference>
<dbReference type="SUPFAM" id="SSF52172">
    <property type="entry name" value="CheY-like"/>
    <property type="match status" value="1"/>
</dbReference>
<proteinExistence type="evidence at transcript level"/>
<comment type="induction">
    <text evidence="2">By nitrogen starvation.</text>
</comment>
<dbReference type="PIRSF" id="PIRSF005897">
    <property type="entry name" value="RR_PatA"/>
    <property type="match status" value="1"/>
</dbReference>
<dbReference type="InterPro" id="IPR024186">
    <property type="entry name" value="Sig_transdc_resp-reg_PatA"/>
</dbReference>
<dbReference type="PANTHER" id="PTHR44591">
    <property type="entry name" value="STRESS RESPONSE REGULATOR PROTEIN 1"/>
    <property type="match status" value="1"/>
</dbReference>
<dbReference type="InterPro" id="IPR001789">
    <property type="entry name" value="Sig_transdc_resp-reg_receiver"/>
</dbReference>
<dbReference type="Pfam" id="PF00072">
    <property type="entry name" value="Response_reg"/>
    <property type="match status" value="1"/>
</dbReference>
<comment type="function">
    <text evidence="2">Controls heterocyst pattern formation.</text>
</comment>
<sequence>MNSNIKKLKSLELNKIVEQFNSCCQQKYNGKVTLKNSQGKTWNFYYRTGQLVWATGGHHPHRRLQRNIQQFCPQTQMPKLELYGSDANLEYWDYCCLKKLSKSQNIKQEAINSIAVNITSEILFDLAHNINYGVMSFERYPEDIADAPIISPQASVLLQQMQESWHIWSEAGLTNISPQLAPIIRQPETLRQTVSPVVYQNFEKLINGKHTLWDLAVHLKQTVLQITRSLFPYIQKGIIELIEVSDVVLPITKVAKTHTVTTASKNKGNIPMLACLDDSPQVCKMLERIITSQGMRFVGLTNPIQAIPFLIQTKPDLIFLDLIMPVVNGYEVCSQIRKSSVLADTPIVILTGSSGVFDHVRSKVFGATDFISKPICKDQIIEIVNKYLHTGSSLVHHSDLAFCH</sequence>
<evidence type="ECO:0000256" key="2">
    <source>
        <dbReference type="PIRNR" id="PIRNR005897"/>
    </source>
</evidence>
<dbReference type="EMBL" id="CP021056">
    <property type="protein sequence ID" value="QXE21994.1"/>
    <property type="molecule type" value="Genomic_DNA"/>
</dbReference>
<dbReference type="AlphaFoldDB" id="A0A975T4K4"/>
<dbReference type="SMART" id="SM00448">
    <property type="entry name" value="REC"/>
    <property type="match status" value="1"/>
</dbReference>
<feature type="domain" description="Response regulatory" evidence="4">
    <location>
        <begin position="272"/>
        <end position="388"/>
    </location>
</feature>
<name>A0A975T4K4_9NOST</name>
<dbReference type="RefSeq" id="WP_190601148.1">
    <property type="nucleotide sequence ID" value="NZ_CP021056.1"/>
</dbReference>
<gene>
    <name evidence="5" type="ORF">B6N60_00672</name>
</gene>
<dbReference type="GO" id="GO:0043158">
    <property type="term" value="P:heterocyst development"/>
    <property type="evidence" value="ECO:0007669"/>
    <property type="project" value="UniProtKB-KW"/>
</dbReference>
<accession>A0A975T4K4</accession>
<dbReference type="GO" id="GO:0000160">
    <property type="term" value="P:phosphorelay signal transduction system"/>
    <property type="evidence" value="ECO:0007669"/>
    <property type="project" value="UniProtKB-KW"/>
</dbReference>
<keyword evidence="1 3" id="KW-0597">Phosphoprotein</keyword>
<dbReference type="KEGG" id="rsin:B6N60_00672"/>
<protein>
    <recommendedName>
        <fullName evidence="2">Protein PatA</fullName>
    </recommendedName>
</protein>
<dbReference type="InterPro" id="IPR050595">
    <property type="entry name" value="Bact_response_regulator"/>
</dbReference>
<comment type="subcellular location">
    <subcellularLocation>
        <location evidence="2">Cell septum</location>
    </subcellularLocation>
</comment>
<keyword evidence="2" id="KW-0902">Two-component regulatory system</keyword>
<evidence type="ECO:0000256" key="3">
    <source>
        <dbReference type="PROSITE-ProRule" id="PRU00169"/>
    </source>
</evidence>
<dbReference type="InterPro" id="IPR011006">
    <property type="entry name" value="CheY-like_superfamily"/>
</dbReference>
<dbReference type="GO" id="GO:0030428">
    <property type="term" value="C:cell septum"/>
    <property type="evidence" value="ECO:0007669"/>
    <property type="project" value="UniProtKB-SubCell"/>
</dbReference>
<feature type="modified residue" description="4-aspartylphosphate" evidence="3">
    <location>
        <position position="321"/>
    </location>
</feature>
<dbReference type="PANTHER" id="PTHR44591:SF23">
    <property type="entry name" value="CHEY SUBFAMILY"/>
    <property type="match status" value="1"/>
</dbReference>